<dbReference type="CDD" id="cd15840">
    <property type="entry name" value="SNARE_Qa"/>
    <property type="match status" value="1"/>
</dbReference>
<dbReference type="AlphaFoldDB" id="A0AAD3H1Z0"/>
<reference evidence="3 4" key="1">
    <citation type="journal article" date="2021" name="Sci. Rep.">
        <title>The genome of the diatom Chaetoceros tenuissimus carries an ancient integrated fragment of an extant virus.</title>
        <authorList>
            <person name="Hongo Y."/>
            <person name="Kimura K."/>
            <person name="Takaki Y."/>
            <person name="Yoshida Y."/>
            <person name="Baba S."/>
            <person name="Kobayashi G."/>
            <person name="Nagasaki K."/>
            <person name="Hano T."/>
            <person name="Tomaru Y."/>
        </authorList>
    </citation>
    <scope>NUCLEOTIDE SEQUENCE [LARGE SCALE GENOMIC DNA]</scope>
    <source>
        <strain evidence="3 4">NIES-3715</strain>
    </source>
</reference>
<comment type="caution">
    <text evidence="3">The sequence shown here is derived from an EMBL/GenBank/DDBJ whole genome shotgun (WGS) entry which is preliminary data.</text>
</comment>
<evidence type="ECO:0000313" key="3">
    <source>
        <dbReference type="EMBL" id="GFH46939.1"/>
    </source>
</evidence>
<dbReference type="InterPro" id="IPR010989">
    <property type="entry name" value="SNARE"/>
</dbReference>
<feature type="compositionally biased region" description="Polar residues" evidence="1">
    <location>
        <begin position="110"/>
        <end position="122"/>
    </location>
</feature>
<dbReference type="InterPro" id="IPR000727">
    <property type="entry name" value="T_SNARE_dom"/>
</dbReference>
<feature type="compositionally biased region" description="Basic and acidic residues" evidence="1">
    <location>
        <begin position="220"/>
        <end position="244"/>
    </location>
</feature>
<feature type="region of interest" description="Disordered" evidence="1">
    <location>
        <begin position="220"/>
        <end position="256"/>
    </location>
</feature>
<dbReference type="Proteomes" id="UP001054902">
    <property type="component" value="Unassembled WGS sequence"/>
</dbReference>
<dbReference type="GO" id="GO:0016020">
    <property type="term" value="C:membrane"/>
    <property type="evidence" value="ECO:0007669"/>
    <property type="project" value="InterPro"/>
</dbReference>
<proteinExistence type="predicted"/>
<feature type="compositionally biased region" description="Polar residues" evidence="1">
    <location>
        <begin position="12"/>
        <end position="32"/>
    </location>
</feature>
<sequence length="305" mass="35829">MDQFSGGYYHRQSYTSRSTTPIRQQPQMNQYSQRRDTSRPRNYPSSNRPSQYQTQQKPYPPPPRQRNPSPYRRAPPPGKFSRSSAPPQSSYNSYNQGQPYQGKSYEKRQSYSPTPSRNQIFQQFRGKQEREQRTAVEREESYNVRVMKEREAEIQDINSKVKKVNEIYADLAGLIDGQQDLIDQVDMAIEEANAHTKEGVTNYEQARLVFENPISEDLFGDKIGRDRPKTPREEERRRLRNARDRNRRSREASYQSSEFDCKTPFETIQDDLKEVLKDVKTFGNRVFLACTAPSEGQYNEYATYR</sequence>
<dbReference type="SUPFAM" id="SSF47661">
    <property type="entry name" value="t-snare proteins"/>
    <property type="match status" value="1"/>
</dbReference>
<name>A0AAD3H1Z0_9STRA</name>
<dbReference type="Gene3D" id="1.20.5.110">
    <property type="match status" value="1"/>
</dbReference>
<dbReference type="SMART" id="SM00397">
    <property type="entry name" value="t_SNARE"/>
    <property type="match status" value="1"/>
</dbReference>
<dbReference type="EMBL" id="BLLK01000022">
    <property type="protein sequence ID" value="GFH46939.1"/>
    <property type="molecule type" value="Genomic_DNA"/>
</dbReference>
<dbReference type="GO" id="GO:0016192">
    <property type="term" value="P:vesicle-mediated transport"/>
    <property type="evidence" value="ECO:0007669"/>
    <property type="project" value="InterPro"/>
</dbReference>
<feature type="compositionally biased region" description="Polar residues" evidence="1">
    <location>
        <begin position="81"/>
        <end position="101"/>
    </location>
</feature>
<accession>A0AAD3H1Z0</accession>
<evidence type="ECO:0000259" key="2">
    <source>
        <dbReference type="PROSITE" id="PS50192"/>
    </source>
</evidence>
<organism evidence="3 4">
    <name type="scientific">Chaetoceros tenuissimus</name>
    <dbReference type="NCBI Taxonomy" id="426638"/>
    <lineage>
        <taxon>Eukaryota</taxon>
        <taxon>Sar</taxon>
        <taxon>Stramenopiles</taxon>
        <taxon>Ochrophyta</taxon>
        <taxon>Bacillariophyta</taxon>
        <taxon>Coscinodiscophyceae</taxon>
        <taxon>Chaetocerotophycidae</taxon>
        <taxon>Chaetocerotales</taxon>
        <taxon>Chaetocerotaceae</taxon>
        <taxon>Chaetoceros</taxon>
    </lineage>
</organism>
<feature type="compositionally biased region" description="Basic and acidic residues" evidence="1">
    <location>
        <begin position="126"/>
        <end position="138"/>
    </location>
</feature>
<gene>
    <name evidence="3" type="ORF">CTEN210_03413</name>
</gene>
<keyword evidence="4" id="KW-1185">Reference proteome</keyword>
<evidence type="ECO:0000313" key="4">
    <source>
        <dbReference type="Proteomes" id="UP001054902"/>
    </source>
</evidence>
<feature type="region of interest" description="Disordered" evidence="1">
    <location>
        <begin position="1"/>
        <end position="138"/>
    </location>
</feature>
<dbReference type="PROSITE" id="PS50192">
    <property type="entry name" value="T_SNARE"/>
    <property type="match status" value="1"/>
</dbReference>
<feature type="domain" description="T-SNARE coiled-coil homology" evidence="2">
    <location>
        <begin position="144"/>
        <end position="206"/>
    </location>
</feature>
<evidence type="ECO:0000256" key="1">
    <source>
        <dbReference type="SAM" id="MobiDB-lite"/>
    </source>
</evidence>
<protein>
    <recommendedName>
        <fullName evidence="2">t-SNARE coiled-coil homology domain-containing protein</fullName>
    </recommendedName>
</protein>